<comment type="caution">
    <text evidence="8">The sequence shown here is derived from an EMBL/GenBank/DDBJ whole genome shotgun (WGS) entry which is preliminary data.</text>
</comment>
<keyword evidence="3 6" id="KW-0812">Transmembrane</keyword>
<evidence type="ECO:0000256" key="6">
    <source>
        <dbReference type="SAM" id="Phobius"/>
    </source>
</evidence>
<evidence type="ECO:0000256" key="5">
    <source>
        <dbReference type="ARBA" id="ARBA00023136"/>
    </source>
</evidence>
<dbReference type="AlphaFoldDB" id="A0A413RJR2"/>
<feature type="transmembrane region" description="Helical" evidence="6">
    <location>
        <begin position="836"/>
        <end position="856"/>
    </location>
</feature>
<evidence type="ECO:0000256" key="1">
    <source>
        <dbReference type="ARBA" id="ARBA00004651"/>
    </source>
</evidence>
<feature type="transmembrane region" description="Helical" evidence="6">
    <location>
        <begin position="388"/>
        <end position="413"/>
    </location>
</feature>
<evidence type="ECO:0000256" key="2">
    <source>
        <dbReference type="ARBA" id="ARBA00022475"/>
    </source>
</evidence>
<feature type="transmembrane region" description="Helical" evidence="6">
    <location>
        <begin position="12"/>
        <end position="32"/>
    </location>
</feature>
<keyword evidence="2" id="KW-1003">Cell membrane</keyword>
<evidence type="ECO:0000313" key="9">
    <source>
        <dbReference type="Proteomes" id="UP000283374"/>
    </source>
</evidence>
<evidence type="ECO:0000313" key="8">
    <source>
        <dbReference type="EMBL" id="RHA38814.1"/>
    </source>
</evidence>
<protein>
    <recommendedName>
        <fullName evidence="7">ABC3 transporter permease C-terminal domain-containing protein</fullName>
    </recommendedName>
</protein>
<accession>A0A413RJR2</accession>
<keyword evidence="4 6" id="KW-1133">Transmembrane helix</keyword>
<feature type="transmembrane region" description="Helical" evidence="6">
    <location>
        <begin position="777"/>
        <end position="802"/>
    </location>
</feature>
<evidence type="ECO:0000256" key="3">
    <source>
        <dbReference type="ARBA" id="ARBA00022692"/>
    </source>
</evidence>
<feature type="transmembrane region" description="Helical" evidence="6">
    <location>
        <begin position="876"/>
        <end position="895"/>
    </location>
</feature>
<dbReference type="InterPro" id="IPR003838">
    <property type="entry name" value="ABC3_permease_C"/>
</dbReference>
<dbReference type="Proteomes" id="UP000283374">
    <property type="component" value="Unassembled WGS sequence"/>
</dbReference>
<dbReference type="EMBL" id="QWKP01000210">
    <property type="protein sequence ID" value="RHA38814.1"/>
    <property type="molecule type" value="Genomic_DNA"/>
</dbReference>
<proteinExistence type="predicted"/>
<dbReference type="GO" id="GO:0005886">
    <property type="term" value="C:plasma membrane"/>
    <property type="evidence" value="ECO:0007669"/>
    <property type="project" value="UniProtKB-SubCell"/>
</dbReference>
<dbReference type="OrthoDB" id="3782729at2"/>
<reference evidence="8 9" key="1">
    <citation type="submission" date="2018-08" db="EMBL/GenBank/DDBJ databases">
        <title>Cellulomonas rhizosphaerae sp. nov., a novel actinomycete isolated from soil.</title>
        <authorList>
            <person name="Tian Y."/>
        </authorList>
    </citation>
    <scope>NUCLEOTIDE SEQUENCE [LARGE SCALE GENOMIC DNA]</scope>
    <source>
        <strain evidence="8 9">NEAU-TCZ24</strain>
    </source>
</reference>
<feature type="transmembrane region" description="Helical" evidence="6">
    <location>
        <begin position="314"/>
        <end position="335"/>
    </location>
</feature>
<dbReference type="PROSITE" id="PS01307">
    <property type="entry name" value="MOTA"/>
    <property type="match status" value="1"/>
</dbReference>
<dbReference type="Pfam" id="PF02687">
    <property type="entry name" value="FtsX"/>
    <property type="match status" value="1"/>
</dbReference>
<evidence type="ECO:0000259" key="7">
    <source>
        <dbReference type="Pfam" id="PF02687"/>
    </source>
</evidence>
<organism evidence="8 9">
    <name type="scientific">Cellulomonas rhizosphaerae</name>
    <dbReference type="NCBI Taxonomy" id="2293719"/>
    <lineage>
        <taxon>Bacteria</taxon>
        <taxon>Bacillati</taxon>
        <taxon>Actinomycetota</taxon>
        <taxon>Actinomycetes</taxon>
        <taxon>Micrococcales</taxon>
        <taxon>Cellulomonadaceae</taxon>
        <taxon>Cellulomonas</taxon>
    </lineage>
</organism>
<name>A0A413RJR2_9CELL</name>
<feature type="transmembrane region" description="Helical" evidence="6">
    <location>
        <begin position="434"/>
        <end position="455"/>
    </location>
</feature>
<dbReference type="InterPro" id="IPR000540">
    <property type="entry name" value="Flag_MotA_CS"/>
</dbReference>
<comment type="subcellular location">
    <subcellularLocation>
        <location evidence="1">Cell membrane</location>
        <topology evidence="1">Multi-pass membrane protein</topology>
    </subcellularLocation>
</comment>
<feature type="transmembrane region" description="Helical" evidence="6">
    <location>
        <begin position="355"/>
        <end position="382"/>
    </location>
</feature>
<feature type="domain" description="ABC3 transporter permease C-terminal" evidence="7">
    <location>
        <begin position="784"/>
        <end position="895"/>
    </location>
</feature>
<gene>
    <name evidence="8" type="ORF">D1825_13040</name>
</gene>
<sequence length="912" mass="92115">MRTAWRVARADLWPLLVTMLVVALTVGITVAVPTQLSARADSAVRSAVAQADPPADLVVTSTYGPGNSDASADASDTTASVDDAARAMVTAMPASLRPVLGPPTAAASSTELGVSTARLPAGGVLWMTYLWAGREPAVRWVSGVAPGRPGTDGAVQLALSEAVARSLGVSAGDTFEAIKPDRSAVPVLISGVFDAVDPDDPVWVARPEVLEPTVGGPRAAPTTLVAGLLSAASLPAARAALEADGVTRTFRFPVDPRALDYGHSEALVRQLAAIEASPEVLRAPAPAPRVTTQLDALLLQARARVAATWSQATVLLTGLASGALLVLLVAADLLARRRSEALRTVRARGATLLGIAGRAGAEAAVVVGLGAAAGVLLGLAVAPGPVSWLPVVVLVVVGVLAPPAFAAATAARAEARRVSTDRHQRRLARRVRTVRRVAFEVALVVLAVVALAALRRRGVVSTSGADLVLAAAPVLVAAAGALLLWRAVPPLLGVAQRAARRSRRAGPLLAVARARATSAAPPFVALVVVVTLAALCGTFAGTARAGQSAGSWDAVGADALVRTASPDAALAGAAHSLAAADDVEAAAVGRVQPRAQLFGVPGTDEVRVLAVDPVTYGRLLAATPFGTAPELVELADASRQATTRATPGPLPALVARALLGTKPSLRWGDATIDLAPVGRVPDLPAAQPDGAPAAATVVVDRAALTAVVTAVAAARAVRTGTTAVRPDQAVADPDTVWLVGAGATAAARAAAAGTGWDVLPRAQWLADHRSDPLVDGLLRLVGLVAAACAGLAVVVVVLDAAASAPGRGRALSTARVLGLRRRGAARIAAGEQLPPTLLAALGGTLLGVLLAGAIVAPLALRLVTGQSGDPRLVLPWWAAIPIVLLAVTVLVVVAAESAARRRESLGQVLRTR</sequence>
<dbReference type="RefSeq" id="WP_118767838.1">
    <property type="nucleotide sequence ID" value="NZ_QWKP01000210.1"/>
</dbReference>
<keyword evidence="9" id="KW-1185">Reference proteome</keyword>
<keyword evidence="5 6" id="KW-0472">Membrane</keyword>
<feature type="transmembrane region" description="Helical" evidence="6">
    <location>
        <begin position="467"/>
        <end position="494"/>
    </location>
</feature>
<evidence type="ECO:0000256" key="4">
    <source>
        <dbReference type="ARBA" id="ARBA00022989"/>
    </source>
</evidence>
<feature type="transmembrane region" description="Helical" evidence="6">
    <location>
        <begin position="523"/>
        <end position="541"/>
    </location>
</feature>